<gene>
    <name evidence="7" type="ORF">FF38_10133</name>
</gene>
<dbReference type="PANTHER" id="PTHR11040:SF169">
    <property type="entry name" value="FI24038P1"/>
    <property type="match status" value="1"/>
</dbReference>
<dbReference type="Pfam" id="PF02535">
    <property type="entry name" value="Zip"/>
    <property type="match status" value="1"/>
</dbReference>
<feature type="transmembrane region" description="Helical" evidence="6">
    <location>
        <begin position="319"/>
        <end position="338"/>
    </location>
</feature>
<dbReference type="OMA" id="TMMIDSV"/>
<evidence type="ECO:0008006" key="9">
    <source>
        <dbReference type="Google" id="ProtNLM"/>
    </source>
</evidence>
<dbReference type="STRING" id="7375.A0A0L0CPI4"/>
<dbReference type="PANTHER" id="PTHR11040">
    <property type="entry name" value="ZINC/IRON TRANSPORTER"/>
    <property type="match status" value="1"/>
</dbReference>
<keyword evidence="2 6" id="KW-0812">Transmembrane</keyword>
<sequence length="397" mass="43503">MNLTQNFELVWPKLKTFNATAGQEGNGEMEKVLAMVVLGLGSFVAGILPAFISERNRRRFPLTTSLMLCFGAGILLATALIHILPEVRNQMKSNWAEISLCAGFFAIYFIDEFIHYFFGEAIQHSHSHDNNHSHNTISGNTTSISNNHRHNYGTLQNSESAPLLGDHNTEANGNSHSHNHHTHEHDNHGNHHSHETNHEHAACTDEIVEDANARICHTSHTEPCSQSMTGTLGLFVALSLHSAIEGLAIGVQDSSTKVLFLLGAVACHKFVMGFCLGLEFRSNPQTPLKSQIIGISVFALGAICGIGLGMIIVDIPSSWSTTALPVIQGLAGGTLLYVTVCEVIPREKARWHLNSERRLAGFAQFLVVAVGFTTMCIVNFYLDGKFHHNRLIDINDA</sequence>
<dbReference type="AlphaFoldDB" id="A0A0L0CPI4"/>
<keyword evidence="8" id="KW-1185">Reference proteome</keyword>
<evidence type="ECO:0000256" key="6">
    <source>
        <dbReference type="SAM" id="Phobius"/>
    </source>
</evidence>
<accession>A0A0L0CPI4</accession>
<feature type="transmembrane region" description="Helical" evidence="6">
    <location>
        <begin position="64"/>
        <end position="84"/>
    </location>
</feature>
<feature type="transmembrane region" description="Helical" evidence="6">
    <location>
        <begin position="292"/>
        <end position="313"/>
    </location>
</feature>
<organism evidence="7 8">
    <name type="scientific">Lucilia cuprina</name>
    <name type="common">Green bottle fly</name>
    <name type="synonym">Australian sheep blowfly</name>
    <dbReference type="NCBI Taxonomy" id="7375"/>
    <lineage>
        <taxon>Eukaryota</taxon>
        <taxon>Metazoa</taxon>
        <taxon>Ecdysozoa</taxon>
        <taxon>Arthropoda</taxon>
        <taxon>Hexapoda</taxon>
        <taxon>Insecta</taxon>
        <taxon>Pterygota</taxon>
        <taxon>Neoptera</taxon>
        <taxon>Endopterygota</taxon>
        <taxon>Diptera</taxon>
        <taxon>Brachycera</taxon>
        <taxon>Muscomorpha</taxon>
        <taxon>Oestroidea</taxon>
        <taxon>Calliphoridae</taxon>
        <taxon>Luciliinae</taxon>
        <taxon>Lucilia</taxon>
    </lineage>
</organism>
<feature type="transmembrane region" description="Helical" evidence="6">
    <location>
        <begin position="96"/>
        <end position="118"/>
    </location>
</feature>
<dbReference type="OrthoDB" id="448280at2759"/>
<keyword evidence="4 6" id="KW-0472">Membrane</keyword>
<reference evidence="7 8" key="1">
    <citation type="journal article" date="2015" name="Nat. Commun.">
        <title>Lucilia cuprina genome unlocks parasitic fly biology to underpin future interventions.</title>
        <authorList>
            <person name="Anstead C.A."/>
            <person name="Korhonen P.K."/>
            <person name="Young N.D."/>
            <person name="Hall R.S."/>
            <person name="Jex A.R."/>
            <person name="Murali S.C."/>
            <person name="Hughes D.S."/>
            <person name="Lee S.F."/>
            <person name="Perry T."/>
            <person name="Stroehlein A.J."/>
            <person name="Ansell B.R."/>
            <person name="Breugelmans B."/>
            <person name="Hofmann A."/>
            <person name="Qu J."/>
            <person name="Dugan S."/>
            <person name="Lee S.L."/>
            <person name="Chao H."/>
            <person name="Dinh H."/>
            <person name="Han Y."/>
            <person name="Doddapaneni H.V."/>
            <person name="Worley K.C."/>
            <person name="Muzny D.M."/>
            <person name="Ioannidis P."/>
            <person name="Waterhouse R.M."/>
            <person name="Zdobnov E.M."/>
            <person name="James P.J."/>
            <person name="Bagnall N.H."/>
            <person name="Kotze A.C."/>
            <person name="Gibbs R.A."/>
            <person name="Richards S."/>
            <person name="Batterham P."/>
            <person name="Gasser R.B."/>
        </authorList>
    </citation>
    <scope>NUCLEOTIDE SEQUENCE [LARGE SCALE GENOMIC DNA]</scope>
    <source>
        <strain evidence="7 8">LS</strain>
        <tissue evidence="7">Full body</tissue>
    </source>
</reference>
<feature type="region of interest" description="Disordered" evidence="5">
    <location>
        <begin position="127"/>
        <end position="199"/>
    </location>
</feature>
<name>A0A0L0CPI4_LUCCU</name>
<evidence type="ECO:0000256" key="3">
    <source>
        <dbReference type="ARBA" id="ARBA00022989"/>
    </source>
</evidence>
<dbReference type="Proteomes" id="UP000037069">
    <property type="component" value="Unassembled WGS sequence"/>
</dbReference>
<dbReference type="EMBL" id="JRES01000091">
    <property type="protein sequence ID" value="KNC34171.1"/>
    <property type="molecule type" value="Genomic_DNA"/>
</dbReference>
<feature type="transmembrane region" description="Helical" evidence="6">
    <location>
        <begin position="258"/>
        <end position="280"/>
    </location>
</feature>
<evidence type="ECO:0000256" key="4">
    <source>
        <dbReference type="ARBA" id="ARBA00023136"/>
    </source>
</evidence>
<dbReference type="GO" id="GO:0005385">
    <property type="term" value="F:zinc ion transmembrane transporter activity"/>
    <property type="evidence" value="ECO:0007669"/>
    <property type="project" value="TreeGrafter"/>
</dbReference>
<dbReference type="GO" id="GO:0005886">
    <property type="term" value="C:plasma membrane"/>
    <property type="evidence" value="ECO:0007669"/>
    <property type="project" value="TreeGrafter"/>
</dbReference>
<evidence type="ECO:0000313" key="8">
    <source>
        <dbReference type="Proteomes" id="UP000037069"/>
    </source>
</evidence>
<evidence type="ECO:0000313" key="7">
    <source>
        <dbReference type="EMBL" id="KNC34171.1"/>
    </source>
</evidence>
<comment type="subcellular location">
    <subcellularLocation>
        <location evidence="1">Membrane</location>
        <topology evidence="1">Multi-pass membrane protein</topology>
    </subcellularLocation>
</comment>
<feature type="compositionally biased region" description="Polar residues" evidence="5">
    <location>
        <begin position="136"/>
        <end position="146"/>
    </location>
</feature>
<feature type="transmembrane region" description="Helical" evidence="6">
    <location>
        <begin position="359"/>
        <end position="382"/>
    </location>
</feature>
<keyword evidence="3 6" id="KW-1133">Transmembrane helix</keyword>
<protein>
    <recommendedName>
        <fullName evidence="9">Protein zntD</fullName>
    </recommendedName>
</protein>
<comment type="caution">
    <text evidence="7">The sequence shown here is derived from an EMBL/GenBank/DDBJ whole genome shotgun (WGS) entry which is preliminary data.</text>
</comment>
<proteinExistence type="predicted"/>
<evidence type="ECO:0000256" key="1">
    <source>
        <dbReference type="ARBA" id="ARBA00004141"/>
    </source>
</evidence>
<feature type="transmembrane region" description="Helical" evidence="6">
    <location>
        <begin position="32"/>
        <end position="52"/>
    </location>
</feature>
<evidence type="ECO:0000256" key="5">
    <source>
        <dbReference type="SAM" id="MobiDB-lite"/>
    </source>
</evidence>
<evidence type="ECO:0000256" key="2">
    <source>
        <dbReference type="ARBA" id="ARBA00022692"/>
    </source>
</evidence>
<dbReference type="InterPro" id="IPR003689">
    <property type="entry name" value="ZIP"/>
</dbReference>
<feature type="compositionally biased region" description="Basic and acidic residues" evidence="5">
    <location>
        <begin position="183"/>
        <end position="199"/>
    </location>
</feature>